<dbReference type="SUPFAM" id="SSF53850">
    <property type="entry name" value="Periplasmic binding protein-like II"/>
    <property type="match status" value="1"/>
</dbReference>
<evidence type="ECO:0000313" key="11">
    <source>
        <dbReference type="EMBL" id="QDU64820.1"/>
    </source>
</evidence>
<dbReference type="Gene3D" id="3.30.160.40">
    <property type="entry name" value="Porphobilinogen deaminase, C-terminal domain"/>
    <property type="match status" value="1"/>
</dbReference>
<dbReference type="HAMAP" id="MF_00260">
    <property type="entry name" value="Porphobil_deam"/>
    <property type="match status" value="1"/>
</dbReference>
<evidence type="ECO:0000256" key="6">
    <source>
        <dbReference type="ARBA" id="ARBA00023244"/>
    </source>
</evidence>
<evidence type="ECO:0000256" key="4">
    <source>
        <dbReference type="ARBA" id="ARBA00011245"/>
    </source>
</evidence>
<name>A0A518BCV3_9BACT</name>
<dbReference type="GO" id="GO:0004418">
    <property type="term" value="F:hydroxymethylbilane synthase activity"/>
    <property type="evidence" value="ECO:0007669"/>
    <property type="project" value="UniProtKB-UniRule"/>
</dbReference>
<dbReference type="RefSeq" id="WP_419193071.1">
    <property type="nucleotide sequence ID" value="NZ_CP036279.1"/>
</dbReference>
<sequence length="303" mass="33476">MARRTLRIATRKSRLALWQAEHVLRMLADRHPEIEVELVKIVSTGDVVTDRPLVEIGSVGLFTKEVQDAVLDGRADLAVHSLKDLPTQTHPELALAAVPERGTVEDAFLSPKHETLDALPPEAKVATSSLRRRAQLLHRRPDLRIVDIRGNVETRIRKLHEEELDGLILACAGLERLGLTGEITQRLPEETMMSAVGQGALGIECRADDPEILELLSTLEDQPTRQAVDAERRFMFVLEGGCHVPLAARARVAQGRLTLRARVLDADGTQQLEHAGEGDAEQAVQVGSELAEWFLERGVQDLL</sequence>
<proteinExistence type="inferred from homology"/>
<dbReference type="PROSITE" id="PS00533">
    <property type="entry name" value="PORPHOBILINOGEN_DEAM"/>
    <property type="match status" value="1"/>
</dbReference>
<comment type="similarity">
    <text evidence="3 8">Belongs to the HMBS family.</text>
</comment>
<dbReference type="PIRSF" id="PIRSF001438">
    <property type="entry name" value="4pyrrol_synth_OHMeBilane_synth"/>
    <property type="match status" value="1"/>
</dbReference>
<dbReference type="InterPro" id="IPR022417">
    <property type="entry name" value="Porphobilin_deaminase_N"/>
</dbReference>
<dbReference type="PANTHER" id="PTHR11557:SF0">
    <property type="entry name" value="PORPHOBILINOGEN DEAMINASE"/>
    <property type="match status" value="1"/>
</dbReference>
<evidence type="ECO:0000313" key="12">
    <source>
        <dbReference type="Proteomes" id="UP000317093"/>
    </source>
</evidence>
<accession>A0A518BCV3</accession>
<dbReference type="EC" id="2.5.1.61" evidence="8"/>
<evidence type="ECO:0000259" key="10">
    <source>
        <dbReference type="Pfam" id="PF03900"/>
    </source>
</evidence>
<dbReference type="KEGG" id="knv:Pan216_57130"/>
<dbReference type="InterPro" id="IPR000860">
    <property type="entry name" value="HemC"/>
</dbReference>
<protein>
    <recommendedName>
        <fullName evidence="8">Porphobilinogen deaminase</fullName>
        <shortName evidence="8">PBG</shortName>
        <ecNumber evidence="8">2.5.1.61</ecNumber>
    </recommendedName>
    <alternativeName>
        <fullName evidence="8">Hydroxymethylbilane synthase</fullName>
        <shortName evidence="8">HMBS</shortName>
    </alternativeName>
    <alternativeName>
        <fullName evidence="8">Pre-uroporphyrinogen synthase</fullName>
    </alternativeName>
</protein>
<organism evidence="11 12">
    <name type="scientific">Kolteria novifilia</name>
    <dbReference type="NCBI Taxonomy" id="2527975"/>
    <lineage>
        <taxon>Bacteria</taxon>
        <taxon>Pseudomonadati</taxon>
        <taxon>Planctomycetota</taxon>
        <taxon>Planctomycetia</taxon>
        <taxon>Kolteriales</taxon>
        <taxon>Kolteriaceae</taxon>
        <taxon>Kolteria</taxon>
    </lineage>
</organism>
<dbReference type="InterPro" id="IPR022418">
    <property type="entry name" value="Porphobilinogen_deaminase_C"/>
</dbReference>
<dbReference type="Gene3D" id="3.40.190.10">
    <property type="entry name" value="Periplasmic binding protein-like II"/>
    <property type="match status" value="2"/>
</dbReference>
<comment type="miscellaneous">
    <text evidence="8">The porphobilinogen subunits are added to the dipyrromethane group.</text>
</comment>
<dbReference type="GO" id="GO:0006782">
    <property type="term" value="P:protoporphyrinogen IX biosynthetic process"/>
    <property type="evidence" value="ECO:0007669"/>
    <property type="project" value="UniProtKB-UniRule"/>
</dbReference>
<gene>
    <name evidence="8 11" type="primary">hemC</name>
    <name evidence="11" type="ORF">Pan216_57130</name>
</gene>
<evidence type="ECO:0000256" key="3">
    <source>
        <dbReference type="ARBA" id="ARBA00005638"/>
    </source>
</evidence>
<dbReference type="InterPro" id="IPR022419">
    <property type="entry name" value="Porphobilin_deaminase_cofac_BS"/>
</dbReference>
<evidence type="ECO:0000259" key="9">
    <source>
        <dbReference type="Pfam" id="PF01379"/>
    </source>
</evidence>
<keyword evidence="6 8" id="KW-0627">Porphyrin biosynthesis</keyword>
<dbReference type="InterPro" id="IPR036803">
    <property type="entry name" value="Porphobilinogen_deaminase_C_sf"/>
</dbReference>
<evidence type="ECO:0000256" key="7">
    <source>
        <dbReference type="ARBA" id="ARBA00048169"/>
    </source>
</evidence>
<comment type="subunit">
    <text evidence="4 8">Monomer.</text>
</comment>
<comment type="function">
    <text evidence="1 8">Tetrapolymerization of the monopyrrole PBG into the hydroxymethylbilane pre-uroporphyrinogen in several discrete steps.</text>
</comment>
<dbReference type="NCBIfam" id="TIGR00212">
    <property type="entry name" value="hemC"/>
    <property type="match status" value="1"/>
</dbReference>
<dbReference type="PRINTS" id="PR00151">
    <property type="entry name" value="PORPHBDMNASE"/>
</dbReference>
<comment type="cofactor">
    <cofactor evidence="8">
        <name>dipyrromethane</name>
        <dbReference type="ChEBI" id="CHEBI:60342"/>
    </cofactor>
    <text evidence="8">Binds 1 dipyrromethane group covalently.</text>
</comment>
<dbReference type="FunFam" id="3.40.190.10:FF:000086">
    <property type="entry name" value="Probable porphobilinogen deaminase"/>
    <property type="match status" value="1"/>
</dbReference>
<dbReference type="Proteomes" id="UP000317093">
    <property type="component" value="Chromosome"/>
</dbReference>
<evidence type="ECO:0000256" key="2">
    <source>
        <dbReference type="ARBA" id="ARBA00004735"/>
    </source>
</evidence>
<dbReference type="FunFam" id="3.40.190.10:FF:000005">
    <property type="entry name" value="Porphobilinogen deaminase"/>
    <property type="match status" value="1"/>
</dbReference>
<feature type="domain" description="Porphobilinogen deaminase C-terminal" evidence="10">
    <location>
        <begin position="227"/>
        <end position="295"/>
    </location>
</feature>
<dbReference type="PANTHER" id="PTHR11557">
    <property type="entry name" value="PORPHOBILINOGEN DEAMINASE"/>
    <property type="match status" value="1"/>
</dbReference>
<keyword evidence="5 8" id="KW-0808">Transferase</keyword>
<dbReference type="GO" id="GO:0005737">
    <property type="term" value="C:cytoplasm"/>
    <property type="evidence" value="ECO:0007669"/>
    <property type="project" value="UniProtKB-UniRule"/>
</dbReference>
<feature type="domain" description="Porphobilinogen deaminase N-terminal" evidence="9">
    <location>
        <begin position="6"/>
        <end position="213"/>
    </location>
</feature>
<dbReference type="Pfam" id="PF03900">
    <property type="entry name" value="Porphobil_deamC"/>
    <property type="match status" value="1"/>
</dbReference>
<comment type="pathway">
    <text evidence="2">Porphyrin-containing compound metabolism; protoporphyrin-IX biosynthesis; coproporphyrinogen-III from 5-aminolevulinate: step 2/4.</text>
</comment>
<reference evidence="11 12" key="1">
    <citation type="submission" date="2019-02" db="EMBL/GenBank/DDBJ databases">
        <title>Deep-cultivation of Planctomycetes and their phenomic and genomic characterization uncovers novel biology.</title>
        <authorList>
            <person name="Wiegand S."/>
            <person name="Jogler M."/>
            <person name="Boedeker C."/>
            <person name="Pinto D."/>
            <person name="Vollmers J."/>
            <person name="Rivas-Marin E."/>
            <person name="Kohn T."/>
            <person name="Peeters S.H."/>
            <person name="Heuer A."/>
            <person name="Rast P."/>
            <person name="Oberbeckmann S."/>
            <person name="Bunk B."/>
            <person name="Jeske O."/>
            <person name="Meyerdierks A."/>
            <person name="Storesund J.E."/>
            <person name="Kallscheuer N."/>
            <person name="Luecker S."/>
            <person name="Lage O.M."/>
            <person name="Pohl T."/>
            <person name="Merkel B.J."/>
            <person name="Hornburger P."/>
            <person name="Mueller R.-W."/>
            <person name="Bruemmer F."/>
            <person name="Labrenz M."/>
            <person name="Spormann A.M."/>
            <person name="Op den Camp H."/>
            <person name="Overmann J."/>
            <person name="Amann R."/>
            <person name="Jetten M.S.M."/>
            <person name="Mascher T."/>
            <person name="Medema M.H."/>
            <person name="Devos D.P."/>
            <person name="Kaster A.-K."/>
            <person name="Ovreas L."/>
            <person name="Rohde M."/>
            <person name="Galperin M.Y."/>
            <person name="Jogler C."/>
        </authorList>
    </citation>
    <scope>NUCLEOTIDE SEQUENCE [LARGE SCALE GENOMIC DNA]</scope>
    <source>
        <strain evidence="11 12">Pan216</strain>
    </source>
</reference>
<feature type="modified residue" description="S-(dipyrrolylmethanemethyl)cysteine" evidence="8">
    <location>
        <position position="242"/>
    </location>
</feature>
<dbReference type="EMBL" id="CP036279">
    <property type="protein sequence ID" value="QDU64820.1"/>
    <property type="molecule type" value="Genomic_DNA"/>
</dbReference>
<dbReference type="Pfam" id="PF01379">
    <property type="entry name" value="Porphobil_deam"/>
    <property type="match status" value="1"/>
</dbReference>
<dbReference type="AlphaFoldDB" id="A0A518BCV3"/>
<evidence type="ECO:0000256" key="5">
    <source>
        <dbReference type="ARBA" id="ARBA00022679"/>
    </source>
</evidence>
<dbReference type="SUPFAM" id="SSF54782">
    <property type="entry name" value="Porphobilinogen deaminase (hydroxymethylbilane synthase), C-terminal domain"/>
    <property type="match status" value="1"/>
</dbReference>
<comment type="catalytic activity">
    <reaction evidence="7 8">
        <text>4 porphobilinogen + H2O = hydroxymethylbilane + 4 NH4(+)</text>
        <dbReference type="Rhea" id="RHEA:13185"/>
        <dbReference type="ChEBI" id="CHEBI:15377"/>
        <dbReference type="ChEBI" id="CHEBI:28938"/>
        <dbReference type="ChEBI" id="CHEBI:57845"/>
        <dbReference type="ChEBI" id="CHEBI:58126"/>
        <dbReference type="EC" id="2.5.1.61"/>
    </reaction>
</comment>
<keyword evidence="12" id="KW-1185">Reference proteome</keyword>
<evidence type="ECO:0000256" key="8">
    <source>
        <dbReference type="HAMAP-Rule" id="MF_00260"/>
    </source>
</evidence>
<evidence type="ECO:0000256" key="1">
    <source>
        <dbReference type="ARBA" id="ARBA00002869"/>
    </source>
</evidence>